<dbReference type="GeneID" id="17401041"/>
<proteinExistence type="predicted"/>
<sequence length="186" mass="20695">MNKLRIPFLYSLLFPLLADGHPVYNPQKHCVTETHLPATPWENIITSKTWQGKVHELQGQKTTPSTTIAWLKAGSARTETIATYPATPAITPANIIFNRETNTLTFHPTQLRDAGLYICVTDCDYGRALYLNLSVTREPPVVIEPVPSTIAIKPLLVLLFLISSTICTGCYLCTQFVILDNERGIV</sequence>
<organism evidence="3 4">
    <name type="scientific">turkey adenovirus 5</name>
    <dbReference type="NCBI Taxonomy" id="1408258"/>
    <lineage>
        <taxon>Viruses</taxon>
        <taxon>Varidnaviria</taxon>
        <taxon>Bamfordvirae</taxon>
        <taxon>Preplasmiviricota</taxon>
        <taxon>Polisuviricotina</taxon>
        <taxon>Pharingeaviricetes</taxon>
        <taxon>Rowavirales</taxon>
        <taxon>Adenoviridae</taxon>
        <taxon>Aviadenovirus</taxon>
        <taxon>Aviadenovirus gallopavoquintum</taxon>
        <taxon>Turkey aviadenovirus D</taxon>
    </lineage>
</organism>
<dbReference type="Proteomes" id="UP000120888">
    <property type="component" value="Segment"/>
</dbReference>
<dbReference type="EMBL" id="KF477313">
    <property type="protein sequence ID" value="AGX93358.1"/>
    <property type="molecule type" value="Genomic_DNA"/>
</dbReference>
<evidence type="ECO:0000259" key="2">
    <source>
        <dbReference type="PROSITE" id="PS50835"/>
    </source>
</evidence>
<keyword evidence="1" id="KW-0472">Membrane</keyword>
<dbReference type="SUPFAM" id="SSF48726">
    <property type="entry name" value="Immunoglobulin"/>
    <property type="match status" value="1"/>
</dbReference>
<accession>U5NER2</accession>
<reference evidence="3 4" key="1">
    <citation type="journal article" date="2014" name="J. Gen. Virol.">
        <title>Whole-genome sequences of two turkey adenovirus types reveal the existence of two unknown lineages that merit the establishment of novel species within the genus Aviadenovirus.</title>
        <authorList>
            <person name="Marek A."/>
            <person name="Ballmann M.Z."/>
            <person name="Kosiol C."/>
            <person name="Harrach B."/>
            <person name="Schlotterer C."/>
            <person name="Hess M."/>
        </authorList>
    </citation>
    <scope>NUCLEOTIDE SEQUENCE [LARGE SCALE GENOMIC DNA]</scope>
    <source>
        <strain evidence="3">1277BT</strain>
    </source>
</reference>
<evidence type="ECO:0000313" key="4">
    <source>
        <dbReference type="Proteomes" id="UP000120888"/>
    </source>
</evidence>
<dbReference type="PROSITE" id="PS50835">
    <property type="entry name" value="IG_LIKE"/>
    <property type="match status" value="1"/>
</dbReference>
<dbReference type="InterPro" id="IPR007110">
    <property type="entry name" value="Ig-like_dom"/>
</dbReference>
<dbReference type="InterPro" id="IPR036179">
    <property type="entry name" value="Ig-like_dom_sf"/>
</dbReference>
<evidence type="ECO:0000313" key="3">
    <source>
        <dbReference type="EMBL" id="AGX93358.1"/>
    </source>
</evidence>
<keyword evidence="1" id="KW-1133">Transmembrane helix</keyword>
<dbReference type="RefSeq" id="YP_008719877.1">
    <property type="nucleotide sequence ID" value="NC_022613.1"/>
</dbReference>
<evidence type="ECO:0000256" key="1">
    <source>
        <dbReference type="SAM" id="Phobius"/>
    </source>
</evidence>
<keyword evidence="1" id="KW-0812">Transmembrane</keyword>
<protein>
    <submittedName>
        <fullName evidence="3">ORF10</fullName>
    </submittedName>
</protein>
<dbReference type="Gene3D" id="2.60.40.10">
    <property type="entry name" value="Immunoglobulins"/>
    <property type="match status" value="1"/>
</dbReference>
<dbReference type="KEGG" id="vg:17401041"/>
<feature type="domain" description="Ig-like" evidence="2">
    <location>
        <begin position="7"/>
        <end position="136"/>
    </location>
</feature>
<dbReference type="InterPro" id="IPR013783">
    <property type="entry name" value="Ig-like_fold"/>
</dbReference>
<feature type="transmembrane region" description="Helical" evidence="1">
    <location>
        <begin position="155"/>
        <end position="179"/>
    </location>
</feature>
<keyword evidence="4" id="KW-1185">Reference proteome</keyword>
<name>U5NER2_9ADEN</name>